<evidence type="ECO:0000313" key="2">
    <source>
        <dbReference type="EMBL" id="KKS83109.1"/>
    </source>
</evidence>
<proteinExistence type="predicted"/>
<dbReference type="Pfam" id="PF12146">
    <property type="entry name" value="Hydrolase_4"/>
    <property type="match status" value="1"/>
</dbReference>
<name>A0A0G1CCK1_9BACT</name>
<gene>
    <name evidence="2" type="ORF">UV58_C0001G0036</name>
</gene>
<reference evidence="2 3" key="1">
    <citation type="journal article" date="2015" name="Nature">
        <title>rRNA introns, odd ribosomes, and small enigmatic genomes across a large radiation of phyla.</title>
        <authorList>
            <person name="Brown C.T."/>
            <person name="Hug L.A."/>
            <person name="Thomas B.C."/>
            <person name="Sharon I."/>
            <person name="Castelle C.J."/>
            <person name="Singh A."/>
            <person name="Wilkins M.J."/>
            <person name="Williams K.H."/>
            <person name="Banfield J.F."/>
        </authorList>
    </citation>
    <scope>NUCLEOTIDE SEQUENCE [LARGE SCALE GENOMIC DNA]</scope>
</reference>
<evidence type="ECO:0000313" key="3">
    <source>
        <dbReference type="Proteomes" id="UP000034810"/>
    </source>
</evidence>
<feature type="domain" description="Serine aminopeptidase S33" evidence="1">
    <location>
        <begin position="71"/>
        <end position="189"/>
    </location>
</feature>
<accession>A0A0G1CCK1</accession>
<dbReference type="PANTHER" id="PTHR12277">
    <property type="entry name" value="ALPHA/BETA HYDROLASE DOMAIN-CONTAINING PROTEIN"/>
    <property type="match status" value="1"/>
</dbReference>
<comment type="caution">
    <text evidence="2">The sequence shown here is derived from an EMBL/GenBank/DDBJ whole genome shotgun (WGS) entry which is preliminary data.</text>
</comment>
<dbReference type="Proteomes" id="UP000034810">
    <property type="component" value="Unassembled WGS sequence"/>
</dbReference>
<dbReference type="InterPro" id="IPR022742">
    <property type="entry name" value="Hydrolase_4"/>
</dbReference>
<sequence>MKSGNKKILASVLVTVVALITIVSLSGLNFFTPVSSPTVEEEPDLSNMPENLFLKTQDGKNLAAAYFKIVNPSAWVVYLHMMPSTKESFTNLATKFLGWGFSGVAVDLRGHGKSEGGPNGYQNFSDQDHQASYLDVLAAVDFLKSKGAADEKIYLIGASIGANLALKYLAENSETAGVVLLSPGIDYRGITTKDLIVRLTGKSKILFVSSRDDGNNAEEVEELSELVPAGVKKEKIIFDDAGHGTDILKNHPELYNQIVAFLTN</sequence>
<dbReference type="EMBL" id="LCFA01000001">
    <property type="protein sequence ID" value="KKS83109.1"/>
    <property type="molecule type" value="Genomic_DNA"/>
</dbReference>
<evidence type="ECO:0000259" key="1">
    <source>
        <dbReference type="Pfam" id="PF12146"/>
    </source>
</evidence>
<dbReference type="InterPro" id="IPR029058">
    <property type="entry name" value="AB_hydrolase_fold"/>
</dbReference>
<dbReference type="AlphaFoldDB" id="A0A0G1CCK1"/>
<organism evidence="2 3">
    <name type="scientific">Candidatus Wolfebacteria bacterium GW2011_GWC1_43_10</name>
    <dbReference type="NCBI Taxonomy" id="1619011"/>
    <lineage>
        <taxon>Bacteria</taxon>
        <taxon>Candidatus Wolfeibacteriota</taxon>
    </lineage>
</organism>
<dbReference type="PANTHER" id="PTHR12277:SF79">
    <property type="entry name" value="XAA-PRO DIPEPTIDYL-PEPTIDASE-RELATED"/>
    <property type="match status" value="1"/>
</dbReference>
<dbReference type="SUPFAM" id="SSF53474">
    <property type="entry name" value="alpha/beta-Hydrolases"/>
    <property type="match status" value="1"/>
</dbReference>
<dbReference type="Gene3D" id="3.40.50.1820">
    <property type="entry name" value="alpha/beta hydrolase"/>
    <property type="match status" value="1"/>
</dbReference>
<protein>
    <recommendedName>
        <fullName evidence="1">Serine aminopeptidase S33 domain-containing protein</fullName>
    </recommendedName>
</protein>